<evidence type="ECO:0000313" key="1">
    <source>
        <dbReference type="EMBL" id="CAF4248082.1"/>
    </source>
</evidence>
<dbReference type="EMBL" id="CAJOBD010021842">
    <property type="protein sequence ID" value="CAF4248082.1"/>
    <property type="molecule type" value="Genomic_DNA"/>
</dbReference>
<sequence>MKIEQLSSGATNPVYLHKDCKFS</sequence>
<reference evidence="1" key="1">
    <citation type="submission" date="2021-02" db="EMBL/GenBank/DDBJ databases">
        <authorList>
            <person name="Nowell W R."/>
        </authorList>
    </citation>
    <scope>NUCLEOTIDE SEQUENCE</scope>
</reference>
<accession>A0A820EG78</accession>
<protein>
    <submittedName>
        <fullName evidence="1">Uncharacterized protein</fullName>
    </submittedName>
</protein>
<comment type="caution">
    <text evidence="1">The sequence shown here is derived from an EMBL/GenBank/DDBJ whole genome shotgun (WGS) entry which is preliminary data.</text>
</comment>
<proteinExistence type="predicted"/>
<gene>
    <name evidence="1" type="ORF">JBS370_LOCUS38598</name>
</gene>
<dbReference type="AlphaFoldDB" id="A0A820EG78"/>
<dbReference type="Proteomes" id="UP000663836">
    <property type="component" value="Unassembled WGS sequence"/>
</dbReference>
<name>A0A820EG78_9BILA</name>
<evidence type="ECO:0000313" key="2">
    <source>
        <dbReference type="Proteomes" id="UP000663836"/>
    </source>
</evidence>
<organism evidence="1 2">
    <name type="scientific">Rotaria sordida</name>
    <dbReference type="NCBI Taxonomy" id="392033"/>
    <lineage>
        <taxon>Eukaryota</taxon>
        <taxon>Metazoa</taxon>
        <taxon>Spiralia</taxon>
        <taxon>Gnathifera</taxon>
        <taxon>Rotifera</taxon>
        <taxon>Eurotatoria</taxon>
        <taxon>Bdelloidea</taxon>
        <taxon>Philodinida</taxon>
        <taxon>Philodinidae</taxon>
        <taxon>Rotaria</taxon>
    </lineage>
</organism>
<feature type="non-terminal residue" evidence="1">
    <location>
        <position position="1"/>
    </location>
</feature>